<reference evidence="2 3" key="1">
    <citation type="journal article" date="2018" name="Nat. Ecol. Evol.">
        <title>Pezizomycetes genomes reveal the molecular basis of ectomycorrhizal truffle lifestyle.</title>
        <authorList>
            <person name="Murat C."/>
            <person name="Payen T."/>
            <person name="Noel B."/>
            <person name="Kuo A."/>
            <person name="Morin E."/>
            <person name="Chen J."/>
            <person name="Kohler A."/>
            <person name="Krizsan K."/>
            <person name="Balestrini R."/>
            <person name="Da Silva C."/>
            <person name="Montanini B."/>
            <person name="Hainaut M."/>
            <person name="Levati E."/>
            <person name="Barry K.W."/>
            <person name="Belfiori B."/>
            <person name="Cichocki N."/>
            <person name="Clum A."/>
            <person name="Dockter R.B."/>
            <person name="Fauchery L."/>
            <person name="Guy J."/>
            <person name="Iotti M."/>
            <person name="Le Tacon F."/>
            <person name="Lindquist E.A."/>
            <person name="Lipzen A."/>
            <person name="Malagnac F."/>
            <person name="Mello A."/>
            <person name="Molinier V."/>
            <person name="Miyauchi S."/>
            <person name="Poulain J."/>
            <person name="Riccioni C."/>
            <person name="Rubini A."/>
            <person name="Sitrit Y."/>
            <person name="Splivallo R."/>
            <person name="Traeger S."/>
            <person name="Wang M."/>
            <person name="Zifcakova L."/>
            <person name="Wipf D."/>
            <person name="Zambonelli A."/>
            <person name="Paolocci F."/>
            <person name="Nowrousian M."/>
            <person name="Ottonello S."/>
            <person name="Baldrian P."/>
            <person name="Spatafora J.W."/>
            <person name="Henrissat B."/>
            <person name="Nagy L.G."/>
            <person name="Aury J.M."/>
            <person name="Wincker P."/>
            <person name="Grigoriev I.V."/>
            <person name="Bonfante P."/>
            <person name="Martin F.M."/>
        </authorList>
    </citation>
    <scope>NUCLEOTIDE SEQUENCE [LARGE SCALE GENOMIC DNA]</scope>
    <source>
        <strain evidence="2 3">RN42</strain>
    </source>
</reference>
<sequence length="112" mass="11944">MSVYSTGPKSTYLHLPTSSTPPQPSPEVPSSTSSPQHTAFYSPTIYFPIRPPSVPDVTPSHGSDPRSTKTVGTSAPPQPHSVLAPSQPAGSDDALASFFDFHFLSRTLRQHA</sequence>
<gene>
    <name evidence="2" type="ORF">BJ508DRAFT_359736</name>
</gene>
<name>A0A3N4IFI4_ASCIM</name>
<proteinExistence type="predicted"/>
<dbReference type="Proteomes" id="UP000275078">
    <property type="component" value="Unassembled WGS sequence"/>
</dbReference>
<feature type="region of interest" description="Disordered" evidence="1">
    <location>
        <begin position="1"/>
        <end position="89"/>
    </location>
</feature>
<organism evidence="2 3">
    <name type="scientific">Ascobolus immersus RN42</name>
    <dbReference type="NCBI Taxonomy" id="1160509"/>
    <lineage>
        <taxon>Eukaryota</taxon>
        <taxon>Fungi</taxon>
        <taxon>Dikarya</taxon>
        <taxon>Ascomycota</taxon>
        <taxon>Pezizomycotina</taxon>
        <taxon>Pezizomycetes</taxon>
        <taxon>Pezizales</taxon>
        <taxon>Ascobolaceae</taxon>
        <taxon>Ascobolus</taxon>
    </lineage>
</organism>
<keyword evidence="3" id="KW-1185">Reference proteome</keyword>
<evidence type="ECO:0000313" key="2">
    <source>
        <dbReference type="EMBL" id="RPA84366.1"/>
    </source>
</evidence>
<evidence type="ECO:0000313" key="3">
    <source>
        <dbReference type="Proteomes" id="UP000275078"/>
    </source>
</evidence>
<evidence type="ECO:0000256" key="1">
    <source>
        <dbReference type="SAM" id="MobiDB-lite"/>
    </source>
</evidence>
<dbReference type="AlphaFoldDB" id="A0A3N4IFI4"/>
<protein>
    <submittedName>
        <fullName evidence="2">Uncharacterized protein</fullName>
    </submittedName>
</protein>
<accession>A0A3N4IFI4</accession>
<dbReference type="EMBL" id="ML119659">
    <property type="protein sequence ID" value="RPA84366.1"/>
    <property type="molecule type" value="Genomic_DNA"/>
</dbReference>